<dbReference type="GO" id="GO:0042393">
    <property type="term" value="F:histone binding"/>
    <property type="evidence" value="ECO:0007669"/>
    <property type="project" value="TreeGrafter"/>
</dbReference>
<dbReference type="SUPFAM" id="SSF52113">
    <property type="entry name" value="BRCT domain"/>
    <property type="match status" value="2"/>
</dbReference>
<evidence type="ECO:0000313" key="3">
    <source>
        <dbReference type="EMBL" id="KAJ0975943.1"/>
    </source>
</evidence>
<dbReference type="PANTHER" id="PTHR15321">
    <property type="entry name" value="TUMOR SUPPRESSOR P53-BINDING PROTEIN 1"/>
    <property type="match status" value="1"/>
</dbReference>
<reference evidence="3" key="1">
    <citation type="submission" date="2021-03" db="EMBL/GenBank/DDBJ databases">
        <authorList>
            <person name="Li Z."/>
            <person name="Yang C."/>
        </authorList>
    </citation>
    <scope>NUCLEOTIDE SEQUENCE</scope>
    <source>
        <strain evidence="3">Dzin_1.0</strain>
        <tissue evidence="3">Leaf</tissue>
    </source>
</reference>
<feature type="region of interest" description="Disordered" evidence="1">
    <location>
        <begin position="150"/>
        <end position="180"/>
    </location>
</feature>
<accession>A0A9D5CLZ2</accession>
<proteinExistence type="predicted"/>
<feature type="domain" description="BRCT" evidence="2">
    <location>
        <begin position="894"/>
        <end position="994"/>
    </location>
</feature>
<dbReference type="InterPro" id="IPR047252">
    <property type="entry name" value="TP53BP1-like"/>
</dbReference>
<dbReference type="InterPro" id="IPR001357">
    <property type="entry name" value="BRCT_dom"/>
</dbReference>
<comment type="caution">
    <text evidence="3">The sequence shown here is derived from an EMBL/GenBank/DDBJ whole genome shotgun (WGS) entry which is preliminary data.</text>
</comment>
<sequence length="1017" mass="112394">MAGCAYHSPQFSEDAAWLPPWLQPNQLPAFGDHHKGEHTVSPLAWKNLFCSAENKCERHDDHLCSGEDAVSSGWRLFFSGEDNSTGENTTSGNAPSLHLHLSSFTGSLFSDEVDEMTQIGNKSMPWKPISAIPTVYKNKICSNKVEDCAPESKISPLDCSRRQGKNTSSKPVSNAEQTRERFRKKVDFGNLKNKGIRDAVELSIAASEALVISEMANGSLQSEPFPAAEAILEVALRVKQARKECRLDVAETVPDLLTDALDETSQLSDLDDDIMKSAFDDVGLSFNQINVTTPENSSPNEKFYNSEKLLLLSIPSSPPNASFLEGPGNQKVKSQSMVVPEARDNISETSTQGCDASAIKKPDALPANQIVSRENGRISEVTKGTALGGLNTRRSVKAFFIQETSFISESMDAFDKYSSEARSDAGHEVVASSSAPFCSVTEHDKNIHEQLVLSQELVRSSSSSLVDPLCSVVPCSLPLEDVTHDINEKGTNKNLENLTSSVPLIPSPDLSRKCTIPDSKVEGHDIFRINTEGSAMPSRRKLNSLKPYSMVMPDPDKVGEIVPTKVISPESKKEKPINFFSTVKDTSCMFKGTSSSVPSSPLGECVAEDGPQHNHNFGNKCHEQVEGPSTVYRHRGLQACTTFLISGKVDDGGVKRSPTPKMRKFISKCSTKEVHSMDETTNALQIPPQSIMRSHPVDKQSLPTKRVHFLEANLSTCMAEVCGEPQPLKGVSGSNSRKRKRVKGPCLQYKSGTGNDNCKYSRKYHARNAKELIFLGLEFLLTGFSAQAERKLENVIREFGGYVLSSIPSCPKYVRRKQGLECSAWKLPIVLSPKKVKSTKFLYGCAINTWMLNADWILDSVEAGFLLSPQKYMNRAIQSSKRHQLQVGEPLCFENQSIFDKLGVMLYGKARFCIKFSKIIKYGGGLVYKSLQQLVQSIKNGKNSIGFILVEDDNCVSRHLKQCILEQNLPLMTANWIINSLFSGKLLPFKKNRYAFLHQIKMPTFPQDQAMDMSQEI</sequence>
<dbReference type="GO" id="GO:0005634">
    <property type="term" value="C:nucleus"/>
    <property type="evidence" value="ECO:0007669"/>
    <property type="project" value="TreeGrafter"/>
</dbReference>
<dbReference type="PROSITE" id="PS50172">
    <property type="entry name" value="BRCT"/>
    <property type="match status" value="2"/>
</dbReference>
<dbReference type="GO" id="GO:0045944">
    <property type="term" value="P:positive regulation of transcription by RNA polymerase II"/>
    <property type="evidence" value="ECO:0007669"/>
    <property type="project" value="TreeGrafter"/>
</dbReference>
<protein>
    <recommendedName>
        <fullName evidence="2">BRCT domain-containing protein</fullName>
    </recommendedName>
</protein>
<gene>
    <name evidence="3" type="ORF">J5N97_017908</name>
</gene>
<dbReference type="Proteomes" id="UP001085076">
    <property type="component" value="Miscellaneous, Linkage group lg04"/>
</dbReference>
<dbReference type="Gene3D" id="3.40.50.10190">
    <property type="entry name" value="BRCT domain"/>
    <property type="match status" value="2"/>
</dbReference>
<dbReference type="FunFam" id="3.40.50.10190:FF:000081">
    <property type="entry name" value="BRCA1 C Terminus domain containing protein expressed"/>
    <property type="match status" value="1"/>
</dbReference>
<reference evidence="3" key="2">
    <citation type="journal article" date="2022" name="Hortic Res">
        <title>The genome of Dioscorea zingiberensis sheds light on the biosynthesis, origin and evolution of the medicinally important diosgenin saponins.</title>
        <authorList>
            <person name="Li Y."/>
            <person name="Tan C."/>
            <person name="Li Z."/>
            <person name="Guo J."/>
            <person name="Li S."/>
            <person name="Chen X."/>
            <person name="Wang C."/>
            <person name="Dai X."/>
            <person name="Yang H."/>
            <person name="Song W."/>
            <person name="Hou L."/>
            <person name="Xu J."/>
            <person name="Tong Z."/>
            <person name="Xu A."/>
            <person name="Yuan X."/>
            <person name="Wang W."/>
            <person name="Yang Q."/>
            <person name="Chen L."/>
            <person name="Sun Z."/>
            <person name="Wang K."/>
            <person name="Pan B."/>
            <person name="Chen J."/>
            <person name="Bao Y."/>
            <person name="Liu F."/>
            <person name="Qi X."/>
            <person name="Gang D.R."/>
            <person name="Wen J."/>
            <person name="Li J."/>
        </authorList>
    </citation>
    <scope>NUCLEOTIDE SEQUENCE</scope>
    <source>
        <strain evidence="3">Dzin_1.0</strain>
    </source>
</reference>
<dbReference type="OrthoDB" id="646980at2759"/>
<evidence type="ECO:0000256" key="1">
    <source>
        <dbReference type="SAM" id="MobiDB-lite"/>
    </source>
</evidence>
<dbReference type="SMART" id="SM00292">
    <property type="entry name" value="BRCT"/>
    <property type="match status" value="1"/>
</dbReference>
<dbReference type="AlphaFoldDB" id="A0A9D5CLZ2"/>
<organism evidence="3 4">
    <name type="scientific">Dioscorea zingiberensis</name>
    <dbReference type="NCBI Taxonomy" id="325984"/>
    <lineage>
        <taxon>Eukaryota</taxon>
        <taxon>Viridiplantae</taxon>
        <taxon>Streptophyta</taxon>
        <taxon>Embryophyta</taxon>
        <taxon>Tracheophyta</taxon>
        <taxon>Spermatophyta</taxon>
        <taxon>Magnoliopsida</taxon>
        <taxon>Liliopsida</taxon>
        <taxon>Dioscoreales</taxon>
        <taxon>Dioscoreaceae</taxon>
        <taxon>Dioscorea</taxon>
    </lineage>
</organism>
<dbReference type="PANTHER" id="PTHR15321:SF3">
    <property type="entry name" value="TP53-BINDING PROTEIN 1"/>
    <property type="match status" value="1"/>
</dbReference>
<evidence type="ECO:0000259" key="2">
    <source>
        <dbReference type="PROSITE" id="PS50172"/>
    </source>
</evidence>
<evidence type="ECO:0000313" key="4">
    <source>
        <dbReference type="Proteomes" id="UP001085076"/>
    </source>
</evidence>
<dbReference type="EMBL" id="JAGGNH010000004">
    <property type="protein sequence ID" value="KAJ0975943.1"/>
    <property type="molecule type" value="Genomic_DNA"/>
</dbReference>
<feature type="domain" description="BRCT" evidence="2">
    <location>
        <begin position="769"/>
        <end position="874"/>
    </location>
</feature>
<dbReference type="InterPro" id="IPR036420">
    <property type="entry name" value="BRCT_dom_sf"/>
</dbReference>
<dbReference type="GO" id="GO:0000077">
    <property type="term" value="P:DNA damage checkpoint signaling"/>
    <property type="evidence" value="ECO:0007669"/>
    <property type="project" value="TreeGrafter"/>
</dbReference>
<keyword evidence="4" id="KW-1185">Reference proteome</keyword>
<dbReference type="Pfam" id="PF18428">
    <property type="entry name" value="BRCT_3"/>
    <property type="match status" value="1"/>
</dbReference>
<name>A0A9D5CLZ2_9LILI</name>
<feature type="compositionally biased region" description="Polar residues" evidence="1">
    <location>
        <begin position="165"/>
        <end position="176"/>
    </location>
</feature>